<dbReference type="eggNOG" id="KOG1226">
    <property type="taxonomic scope" value="Eukaryota"/>
</dbReference>
<keyword evidence="8" id="KW-0401">Integrin</keyword>
<dbReference type="InterPro" id="IPR015812">
    <property type="entry name" value="Integrin_bsu"/>
</dbReference>
<feature type="region of interest" description="Disordered" evidence="6">
    <location>
        <begin position="1"/>
        <end position="27"/>
    </location>
</feature>
<dbReference type="FunFam" id="2.10.25.10:FF:000374">
    <property type="entry name" value="Integrin subunit beta like 1"/>
    <property type="match status" value="1"/>
</dbReference>
<feature type="domain" description="Epidermal growth factor-like" evidence="7">
    <location>
        <begin position="234"/>
        <end position="264"/>
    </location>
</feature>
<dbReference type="InterPro" id="IPR057243">
    <property type="entry name" value="Integrin_I-EGF_CS"/>
</dbReference>
<dbReference type="GO" id="GO:0005925">
    <property type="term" value="C:focal adhesion"/>
    <property type="evidence" value="ECO:0007669"/>
    <property type="project" value="TreeGrafter"/>
</dbReference>
<dbReference type="GO" id="GO:0007229">
    <property type="term" value="P:integrin-mediated signaling pathway"/>
    <property type="evidence" value="ECO:0007669"/>
    <property type="project" value="UniProtKB-KW"/>
</dbReference>
<dbReference type="GO" id="GO:0007160">
    <property type="term" value="P:cell-matrix adhesion"/>
    <property type="evidence" value="ECO:0007669"/>
    <property type="project" value="TreeGrafter"/>
</dbReference>
<dbReference type="InterPro" id="IPR013111">
    <property type="entry name" value="EGF_extracell"/>
</dbReference>
<evidence type="ECO:0000256" key="5">
    <source>
        <dbReference type="ARBA" id="ARBA00023180"/>
    </source>
</evidence>
<keyword evidence="2" id="KW-0732">Signal</keyword>
<keyword evidence="1" id="KW-0245">EGF-like domain</keyword>
<dbReference type="EMBL" id="KE161248">
    <property type="protein sequence ID" value="EPQ02678.1"/>
    <property type="molecule type" value="Genomic_DNA"/>
</dbReference>
<dbReference type="FunFam" id="2.10.25.10:FF:000042">
    <property type="entry name" value="Integrin subunit beta-like 1"/>
    <property type="match status" value="2"/>
</dbReference>
<keyword evidence="5" id="KW-0325">Glycoprotein</keyword>
<gene>
    <name evidence="8" type="ORF">D623_10022580</name>
</gene>
<dbReference type="GO" id="GO:0033627">
    <property type="term" value="P:cell adhesion mediated by integrin"/>
    <property type="evidence" value="ECO:0007669"/>
    <property type="project" value="TreeGrafter"/>
</dbReference>
<dbReference type="SUPFAM" id="SSF57196">
    <property type="entry name" value="EGF/Laminin"/>
    <property type="match status" value="3"/>
</dbReference>
<accession>S7NYD6</accession>
<name>S7NYD6_MYOBR</name>
<dbReference type="Proteomes" id="UP000052978">
    <property type="component" value="Unassembled WGS sequence"/>
</dbReference>
<evidence type="ECO:0000256" key="6">
    <source>
        <dbReference type="SAM" id="MobiDB-lite"/>
    </source>
</evidence>
<dbReference type="Gene3D" id="2.10.25.10">
    <property type="entry name" value="Laminin"/>
    <property type="match status" value="5"/>
</dbReference>
<dbReference type="GO" id="GO:0016477">
    <property type="term" value="P:cell migration"/>
    <property type="evidence" value="ECO:0007669"/>
    <property type="project" value="TreeGrafter"/>
</dbReference>
<dbReference type="PANTHER" id="PTHR10082:SF3">
    <property type="entry name" value="INTEGRIN BETA-LIKE PROTEIN 1"/>
    <property type="match status" value="1"/>
</dbReference>
<keyword evidence="4" id="KW-1015">Disulfide bond</keyword>
<protein>
    <submittedName>
        <fullName evidence="8">Integrin beta-like protein 1</fullName>
    </submittedName>
</protein>
<evidence type="ECO:0000256" key="4">
    <source>
        <dbReference type="ARBA" id="ARBA00023157"/>
    </source>
</evidence>
<dbReference type="GO" id="GO:0098609">
    <property type="term" value="P:cell-cell adhesion"/>
    <property type="evidence" value="ECO:0007669"/>
    <property type="project" value="TreeGrafter"/>
</dbReference>
<dbReference type="GO" id="GO:0008305">
    <property type="term" value="C:integrin complex"/>
    <property type="evidence" value="ECO:0007669"/>
    <property type="project" value="TreeGrafter"/>
</dbReference>
<dbReference type="Pfam" id="PF07974">
    <property type="entry name" value="EGF_2"/>
    <property type="match status" value="3"/>
</dbReference>
<evidence type="ECO:0000313" key="8">
    <source>
        <dbReference type="EMBL" id="EPQ02678.1"/>
    </source>
</evidence>
<dbReference type="PROSITE" id="PS00243">
    <property type="entry name" value="I_EGF_1"/>
    <property type="match status" value="2"/>
</dbReference>
<organism evidence="8 9">
    <name type="scientific">Myotis brandtii</name>
    <name type="common">Brandt's bat</name>
    <dbReference type="NCBI Taxonomy" id="109478"/>
    <lineage>
        <taxon>Eukaryota</taxon>
        <taxon>Metazoa</taxon>
        <taxon>Chordata</taxon>
        <taxon>Craniata</taxon>
        <taxon>Vertebrata</taxon>
        <taxon>Euteleostomi</taxon>
        <taxon>Mammalia</taxon>
        <taxon>Eutheria</taxon>
        <taxon>Laurasiatheria</taxon>
        <taxon>Chiroptera</taxon>
        <taxon>Yangochiroptera</taxon>
        <taxon>Vespertilionidae</taxon>
        <taxon>Myotis</taxon>
    </lineage>
</organism>
<dbReference type="FunFam" id="2.10.25.10:FF:000249">
    <property type="entry name" value="Integrin subunit beta like 1"/>
    <property type="match status" value="1"/>
</dbReference>
<evidence type="ECO:0000259" key="7">
    <source>
        <dbReference type="Pfam" id="PF07974"/>
    </source>
</evidence>
<dbReference type="AlphaFoldDB" id="S7NYD6"/>
<feature type="domain" description="Epidermal growth factor-like" evidence="7">
    <location>
        <begin position="321"/>
        <end position="351"/>
    </location>
</feature>
<evidence type="ECO:0000256" key="2">
    <source>
        <dbReference type="ARBA" id="ARBA00022729"/>
    </source>
</evidence>
<keyword evidence="3" id="KW-0677">Repeat</keyword>
<keyword evidence="9" id="KW-1185">Reference proteome</keyword>
<feature type="domain" description="Epidermal growth factor-like" evidence="7">
    <location>
        <begin position="193"/>
        <end position="227"/>
    </location>
</feature>
<dbReference type="PANTHER" id="PTHR10082">
    <property type="entry name" value="INTEGRIN BETA SUBUNIT"/>
    <property type="match status" value="1"/>
</dbReference>
<sequence length="360" mass="38875">MELGTDGVPESSDSVGAQKGKHSLQGEAMESVTVETVTVMLVGMEINANSSVISPPGRASEDAHHQMAKSAVTEGLVCAVNVLATMLTQLETGEIFTETPVSVMKGIVELSTTDILMTSVRSLNEYLLEAMKLAPAGILYKLDKLAWKHYISDQSGHGQCNCGRCDCKVGWYGKKCEHPRSCPLLAEESIKKCQGSSDLPCSGRGKCECGKCTCYPPGDRRVYGKTCECDDRRCEDLDGVVCGGHGTCSCGRCVCERGWFGKLCQHPRKCNMTEELSKSLCESADGRLCSGKGSCHCGKCICSAEEWYISGEFCDCDDRDCDKHDGLICTGNGICSCGNCECWDGWNGNACEIWLGTEYP</sequence>
<evidence type="ECO:0000256" key="3">
    <source>
        <dbReference type="ARBA" id="ARBA00022737"/>
    </source>
</evidence>
<dbReference type="GO" id="GO:0005178">
    <property type="term" value="F:integrin binding"/>
    <property type="evidence" value="ECO:0007669"/>
    <property type="project" value="TreeGrafter"/>
</dbReference>
<dbReference type="PROSITE" id="PS52047">
    <property type="entry name" value="I_EGF_2"/>
    <property type="match status" value="3"/>
</dbReference>
<evidence type="ECO:0000313" key="9">
    <source>
        <dbReference type="Proteomes" id="UP000052978"/>
    </source>
</evidence>
<reference evidence="8 9" key="1">
    <citation type="journal article" date="2013" name="Nat. Commun.">
        <title>Genome analysis reveals insights into physiology and longevity of the Brandt's bat Myotis brandtii.</title>
        <authorList>
            <person name="Seim I."/>
            <person name="Fang X."/>
            <person name="Xiong Z."/>
            <person name="Lobanov A.V."/>
            <person name="Huang Z."/>
            <person name="Ma S."/>
            <person name="Feng Y."/>
            <person name="Turanov A.A."/>
            <person name="Zhu Y."/>
            <person name="Lenz T.L."/>
            <person name="Gerashchenko M.V."/>
            <person name="Fan D."/>
            <person name="Hee Yim S."/>
            <person name="Yao X."/>
            <person name="Jordan D."/>
            <person name="Xiong Y."/>
            <person name="Ma Y."/>
            <person name="Lyapunov A.N."/>
            <person name="Chen G."/>
            <person name="Kulakova O.I."/>
            <person name="Sun Y."/>
            <person name="Lee S.G."/>
            <person name="Bronson R.T."/>
            <person name="Moskalev A.A."/>
            <person name="Sunyaev S.R."/>
            <person name="Zhang G."/>
            <person name="Krogh A."/>
            <person name="Wang J."/>
            <person name="Gladyshev V.N."/>
        </authorList>
    </citation>
    <scope>NUCLEOTIDE SEQUENCE [LARGE SCALE GENOMIC DNA]</scope>
</reference>
<proteinExistence type="predicted"/>
<evidence type="ECO:0000256" key="1">
    <source>
        <dbReference type="ARBA" id="ARBA00022536"/>
    </source>
</evidence>
<dbReference type="GO" id="GO:0009986">
    <property type="term" value="C:cell surface"/>
    <property type="evidence" value="ECO:0007669"/>
    <property type="project" value="TreeGrafter"/>
</dbReference>